<dbReference type="PROSITE" id="PS50995">
    <property type="entry name" value="HTH_MARR_2"/>
    <property type="match status" value="1"/>
</dbReference>
<dbReference type="PANTHER" id="PTHR42756:SF1">
    <property type="entry name" value="TRANSCRIPTIONAL REPRESSOR OF EMRAB OPERON"/>
    <property type="match status" value="1"/>
</dbReference>
<dbReference type="SMART" id="SM00347">
    <property type="entry name" value="HTH_MARR"/>
    <property type="match status" value="1"/>
</dbReference>
<dbReference type="InterPro" id="IPR000835">
    <property type="entry name" value="HTH_MarR-typ"/>
</dbReference>
<keyword evidence="3" id="KW-0804">Transcription</keyword>
<dbReference type="InterPro" id="IPR036390">
    <property type="entry name" value="WH_DNA-bd_sf"/>
</dbReference>
<comment type="caution">
    <text evidence="5">The sequence shown here is derived from an EMBL/GenBank/DDBJ whole genome shotgun (WGS) entry which is preliminary data.</text>
</comment>
<evidence type="ECO:0000256" key="3">
    <source>
        <dbReference type="ARBA" id="ARBA00023163"/>
    </source>
</evidence>
<sequence>MRQDDSIGFIINQAGRRLSQLLAIRFAAFDLTTEQWSVLSRLCEQDGTSQKDLAVRVGKDQTNITRILDQLERKKLAERRTNPDDRRSFYAFVTDAGRDLQGRLVPIEQEVLASVTEEITEQQATILKELLIRLTNKTNELLQHYE</sequence>
<accession>A0ABR5A506</accession>
<dbReference type="RefSeq" id="WP_041063581.1">
    <property type="nucleotide sequence ID" value="NZ_JXAL01000017.1"/>
</dbReference>
<feature type="domain" description="HTH marR-type" evidence="4">
    <location>
        <begin position="4"/>
        <end position="136"/>
    </location>
</feature>
<dbReference type="Proteomes" id="UP000054526">
    <property type="component" value="Unassembled WGS sequence"/>
</dbReference>
<dbReference type="Pfam" id="PF01047">
    <property type="entry name" value="MarR"/>
    <property type="match status" value="1"/>
</dbReference>
<evidence type="ECO:0000256" key="2">
    <source>
        <dbReference type="ARBA" id="ARBA00023125"/>
    </source>
</evidence>
<dbReference type="Gene3D" id="1.10.10.10">
    <property type="entry name" value="Winged helix-like DNA-binding domain superfamily/Winged helix DNA-binding domain"/>
    <property type="match status" value="1"/>
</dbReference>
<name>A0ABR5A506_9BACL</name>
<dbReference type="PANTHER" id="PTHR42756">
    <property type="entry name" value="TRANSCRIPTIONAL REGULATOR, MARR"/>
    <property type="match status" value="1"/>
</dbReference>
<reference evidence="5 6" key="1">
    <citation type="submission" date="2014-12" db="EMBL/GenBank/DDBJ databases">
        <title>Draft genome sequence of Cohnella kolymensis strain B-2846.</title>
        <authorList>
            <person name="Karlyshev A.V."/>
            <person name="Kudryashova E.B."/>
        </authorList>
    </citation>
    <scope>NUCLEOTIDE SEQUENCE [LARGE SCALE GENOMIC DNA]</scope>
    <source>
        <strain evidence="5 6">VKM B-2846</strain>
    </source>
</reference>
<evidence type="ECO:0000313" key="5">
    <source>
        <dbReference type="EMBL" id="KIL35650.1"/>
    </source>
</evidence>
<dbReference type="PRINTS" id="PR00598">
    <property type="entry name" value="HTHMARR"/>
</dbReference>
<keyword evidence="2" id="KW-0238">DNA-binding</keyword>
<evidence type="ECO:0000313" key="6">
    <source>
        <dbReference type="Proteomes" id="UP000054526"/>
    </source>
</evidence>
<organism evidence="5 6">
    <name type="scientific">Cohnella kolymensis</name>
    <dbReference type="NCBI Taxonomy" id="1590652"/>
    <lineage>
        <taxon>Bacteria</taxon>
        <taxon>Bacillati</taxon>
        <taxon>Bacillota</taxon>
        <taxon>Bacilli</taxon>
        <taxon>Bacillales</taxon>
        <taxon>Paenibacillaceae</taxon>
        <taxon>Cohnella</taxon>
    </lineage>
</organism>
<protein>
    <recommendedName>
        <fullName evidence="4">HTH marR-type domain-containing protein</fullName>
    </recommendedName>
</protein>
<evidence type="ECO:0000259" key="4">
    <source>
        <dbReference type="PROSITE" id="PS50995"/>
    </source>
</evidence>
<dbReference type="SUPFAM" id="SSF46785">
    <property type="entry name" value="Winged helix' DNA-binding domain"/>
    <property type="match status" value="1"/>
</dbReference>
<keyword evidence="1" id="KW-0805">Transcription regulation</keyword>
<dbReference type="InterPro" id="IPR036388">
    <property type="entry name" value="WH-like_DNA-bd_sf"/>
</dbReference>
<keyword evidence="6" id="KW-1185">Reference proteome</keyword>
<proteinExistence type="predicted"/>
<gene>
    <name evidence="5" type="ORF">SD71_12175</name>
</gene>
<dbReference type="EMBL" id="JXAL01000017">
    <property type="protein sequence ID" value="KIL35650.1"/>
    <property type="molecule type" value="Genomic_DNA"/>
</dbReference>
<evidence type="ECO:0000256" key="1">
    <source>
        <dbReference type="ARBA" id="ARBA00023015"/>
    </source>
</evidence>